<keyword evidence="3" id="KW-1185">Reference proteome</keyword>
<comment type="caution">
    <text evidence="2">The sequence shown here is derived from an EMBL/GenBank/DDBJ whole genome shotgun (WGS) entry which is preliminary data.</text>
</comment>
<name>A0ABW3TB14_9RHOB</name>
<dbReference type="Proteomes" id="UP001597151">
    <property type="component" value="Unassembled WGS sequence"/>
</dbReference>
<protein>
    <recommendedName>
        <fullName evidence="4">Alpha/beta hydrolase</fullName>
    </recommendedName>
</protein>
<sequence>MDILTILGSGPNVIRAQAWPRAALGHVLAINNAWRVRPDWDSLIHPEDFPPDRRPAAVQRGQSIVTAADYIPANNAYGGVVYAGGTMAFTAAYWALWRHRPRVLAVMGCDMVYPVAVNTHFYGTGTADPLRPDMTLQSLEAKSARILLLAARQGCAVVNLSADQSRLVFPRATIGTLDSQRPLQVAEAAVRAALRAEQDLGARVVSGRYWQEGGHLDPAALAGIDARWMDAWRATVGRAPVAALRRQR</sequence>
<keyword evidence="1" id="KW-1133">Transmembrane helix</keyword>
<evidence type="ECO:0000313" key="2">
    <source>
        <dbReference type="EMBL" id="MFD1194329.1"/>
    </source>
</evidence>
<dbReference type="RefSeq" id="WP_380789743.1">
    <property type="nucleotide sequence ID" value="NZ_JBHTKR010000002.1"/>
</dbReference>
<keyword evidence="1" id="KW-0472">Membrane</keyword>
<dbReference type="EMBL" id="JBHTKR010000002">
    <property type="protein sequence ID" value="MFD1194329.1"/>
    <property type="molecule type" value="Genomic_DNA"/>
</dbReference>
<feature type="transmembrane region" description="Helical" evidence="1">
    <location>
        <begin position="76"/>
        <end position="97"/>
    </location>
</feature>
<organism evidence="2 3">
    <name type="scientific">Seohaeicola saemankumensis</name>
    <dbReference type="NCBI Taxonomy" id="481181"/>
    <lineage>
        <taxon>Bacteria</taxon>
        <taxon>Pseudomonadati</taxon>
        <taxon>Pseudomonadota</taxon>
        <taxon>Alphaproteobacteria</taxon>
        <taxon>Rhodobacterales</taxon>
        <taxon>Roseobacteraceae</taxon>
        <taxon>Seohaeicola</taxon>
    </lineage>
</organism>
<proteinExistence type="predicted"/>
<evidence type="ECO:0000256" key="1">
    <source>
        <dbReference type="SAM" id="Phobius"/>
    </source>
</evidence>
<evidence type="ECO:0008006" key="4">
    <source>
        <dbReference type="Google" id="ProtNLM"/>
    </source>
</evidence>
<reference evidence="3" key="1">
    <citation type="journal article" date="2019" name="Int. J. Syst. Evol. Microbiol.">
        <title>The Global Catalogue of Microorganisms (GCM) 10K type strain sequencing project: providing services to taxonomists for standard genome sequencing and annotation.</title>
        <authorList>
            <consortium name="The Broad Institute Genomics Platform"/>
            <consortium name="The Broad Institute Genome Sequencing Center for Infectious Disease"/>
            <person name="Wu L."/>
            <person name="Ma J."/>
        </authorList>
    </citation>
    <scope>NUCLEOTIDE SEQUENCE [LARGE SCALE GENOMIC DNA]</scope>
    <source>
        <strain evidence="3">CCUG 55328</strain>
    </source>
</reference>
<evidence type="ECO:0000313" key="3">
    <source>
        <dbReference type="Proteomes" id="UP001597151"/>
    </source>
</evidence>
<keyword evidence="1" id="KW-0812">Transmembrane</keyword>
<gene>
    <name evidence="2" type="ORF">ACFQ3C_06575</name>
</gene>
<accession>A0ABW3TB14</accession>